<sequence length="49" mass="5577">MYANLFETVQAFALKELSPGVDSGRIADHMFDMQNQSFRPISKTKTLKN</sequence>
<dbReference type="AlphaFoldDB" id="A0A396IAZ9"/>
<protein>
    <submittedName>
        <fullName evidence="1">Uncharacterized protein</fullName>
    </submittedName>
</protein>
<accession>A0A396IAZ9</accession>
<dbReference type="EMBL" id="PSQE01000004">
    <property type="protein sequence ID" value="RHN61961.1"/>
    <property type="molecule type" value="Genomic_DNA"/>
</dbReference>
<reference evidence="2" key="1">
    <citation type="journal article" date="2018" name="Nat. Plants">
        <title>Whole-genome landscape of Medicago truncatula symbiotic genes.</title>
        <authorList>
            <person name="Pecrix Y."/>
            <person name="Staton S.E."/>
            <person name="Sallet E."/>
            <person name="Lelandais-Briere C."/>
            <person name="Moreau S."/>
            <person name="Carrere S."/>
            <person name="Blein T."/>
            <person name="Jardinaud M.F."/>
            <person name="Latrasse D."/>
            <person name="Zouine M."/>
            <person name="Zahm M."/>
            <person name="Kreplak J."/>
            <person name="Mayjonade B."/>
            <person name="Satge C."/>
            <person name="Perez M."/>
            <person name="Cauet S."/>
            <person name="Marande W."/>
            <person name="Chantry-Darmon C."/>
            <person name="Lopez-Roques C."/>
            <person name="Bouchez O."/>
            <person name="Berard A."/>
            <person name="Debelle F."/>
            <person name="Munos S."/>
            <person name="Bendahmane A."/>
            <person name="Berges H."/>
            <person name="Niebel A."/>
            <person name="Buitink J."/>
            <person name="Frugier F."/>
            <person name="Benhamed M."/>
            <person name="Crespi M."/>
            <person name="Gouzy J."/>
            <person name="Gamas P."/>
        </authorList>
    </citation>
    <scope>NUCLEOTIDE SEQUENCE [LARGE SCALE GENOMIC DNA]</scope>
    <source>
        <strain evidence="2">cv. Jemalong A17</strain>
    </source>
</reference>
<dbReference type="Proteomes" id="UP000265566">
    <property type="component" value="Chromosome 4"/>
</dbReference>
<evidence type="ECO:0000313" key="1">
    <source>
        <dbReference type="EMBL" id="RHN61961.1"/>
    </source>
</evidence>
<name>A0A396IAZ9_MEDTR</name>
<dbReference type="Gramene" id="rna24478">
    <property type="protein sequence ID" value="RHN61961.1"/>
    <property type="gene ID" value="gene24478"/>
</dbReference>
<gene>
    <name evidence="1" type="ORF">MtrunA17_Chr4g0042281</name>
</gene>
<organism evidence="1 2">
    <name type="scientific">Medicago truncatula</name>
    <name type="common">Barrel medic</name>
    <name type="synonym">Medicago tribuloides</name>
    <dbReference type="NCBI Taxonomy" id="3880"/>
    <lineage>
        <taxon>Eukaryota</taxon>
        <taxon>Viridiplantae</taxon>
        <taxon>Streptophyta</taxon>
        <taxon>Embryophyta</taxon>
        <taxon>Tracheophyta</taxon>
        <taxon>Spermatophyta</taxon>
        <taxon>Magnoliopsida</taxon>
        <taxon>eudicotyledons</taxon>
        <taxon>Gunneridae</taxon>
        <taxon>Pentapetalae</taxon>
        <taxon>rosids</taxon>
        <taxon>fabids</taxon>
        <taxon>Fabales</taxon>
        <taxon>Fabaceae</taxon>
        <taxon>Papilionoideae</taxon>
        <taxon>50 kb inversion clade</taxon>
        <taxon>NPAAA clade</taxon>
        <taxon>Hologalegina</taxon>
        <taxon>IRL clade</taxon>
        <taxon>Trifolieae</taxon>
        <taxon>Medicago</taxon>
    </lineage>
</organism>
<comment type="caution">
    <text evidence="1">The sequence shown here is derived from an EMBL/GenBank/DDBJ whole genome shotgun (WGS) entry which is preliminary data.</text>
</comment>
<proteinExistence type="predicted"/>
<evidence type="ECO:0000313" key="2">
    <source>
        <dbReference type="Proteomes" id="UP000265566"/>
    </source>
</evidence>